<comment type="caution">
    <text evidence="1">The sequence shown here is derived from an EMBL/GenBank/DDBJ whole genome shotgun (WGS) entry which is preliminary data.</text>
</comment>
<dbReference type="EMBL" id="VUJX02000013">
    <property type="protein sequence ID" value="KAL0929956.1"/>
    <property type="molecule type" value="Genomic_DNA"/>
</dbReference>
<evidence type="ECO:0000313" key="2">
    <source>
        <dbReference type="Proteomes" id="UP000805649"/>
    </source>
</evidence>
<protein>
    <submittedName>
        <fullName evidence="1">Uncharacterized protein</fullName>
    </submittedName>
</protein>
<evidence type="ECO:0000313" key="1">
    <source>
        <dbReference type="EMBL" id="KAL0929956.1"/>
    </source>
</evidence>
<sequence>MLTKIKTIRGISRDTDQTQRQCMKQYFDSSQSSIRVDLVMKPSFLELRRPTSKALGIGYCGGAPAPSLTEAKDFFRFYIESSKGRVTKNGKPTAESMVGIAEIFYRAFTCETQTETSEAQRTEVYHKLIRNDIELVQKRKPEGDGSFFFFRFVKNNRYVENQTFGITMHEHPVILHDIEALLEALIFADYALFALETLEDLWDLDIVPGDSENILRWNEEVLDLPLLRKIEGYGIVSREQMSLDVFQRAFRNILSLAGCIEVAAYVHQIRRHLGKKIDERYTEVYRSQNITQSDVMVFGASYVANCSSVDGLSAFLGENLDYTAVEFF</sequence>
<accession>A0ACC3YDU6</accession>
<dbReference type="Proteomes" id="UP000805649">
    <property type="component" value="Unassembled WGS sequence"/>
</dbReference>
<keyword evidence="2" id="KW-1185">Reference proteome</keyword>
<gene>
    <name evidence="1" type="ORF">CTRU02_215165</name>
</gene>
<name>A0ACC3YDU6_COLTU</name>
<proteinExistence type="predicted"/>
<organism evidence="1 2">
    <name type="scientific">Colletotrichum truncatum</name>
    <name type="common">Anthracnose fungus</name>
    <name type="synonym">Colletotrichum capsici</name>
    <dbReference type="NCBI Taxonomy" id="5467"/>
    <lineage>
        <taxon>Eukaryota</taxon>
        <taxon>Fungi</taxon>
        <taxon>Dikarya</taxon>
        <taxon>Ascomycota</taxon>
        <taxon>Pezizomycotina</taxon>
        <taxon>Sordariomycetes</taxon>
        <taxon>Hypocreomycetidae</taxon>
        <taxon>Glomerellales</taxon>
        <taxon>Glomerellaceae</taxon>
        <taxon>Colletotrichum</taxon>
        <taxon>Colletotrichum truncatum species complex</taxon>
    </lineage>
</organism>
<reference evidence="1 2" key="1">
    <citation type="journal article" date="2020" name="Phytopathology">
        <title>Genome Sequence Resources of Colletotrichum truncatum, C. plurivorum, C. musicola, and C. sojae: Four Species Pathogenic to Soybean (Glycine max).</title>
        <authorList>
            <person name="Rogerio F."/>
            <person name="Boufleur T.R."/>
            <person name="Ciampi-Guillardi M."/>
            <person name="Sukno S.A."/>
            <person name="Thon M.R."/>
            <person name="Massola Junior N.S."/>
            <person name="Baroncelli R."/>
        </authorList>
    </citation>
    <scope>NUCLEOTIDE SEQUENCE [LARGE SCALE GENOMIC DNA]</scope>
    <source>
        <strain evidence="1 2">CMES1059</strain>
    </source>
</reference>